<dbReference type="EMBL" id="BAAARW010000020">
    <property type="protein sequence ID" value="GAA2436146.1"/>
    <property type="molecule type" value="Genomic_DNA"/>
</dbReference>
<sequence length="183" mass="20129">MTAVHFDSYTEARAHLKALLDAAETGRVATVRRESVTTAIVDVERLRRHLAAVSPSRAQVVGEAGGWSIFIPGLPIVTYELDLAGGRILRTRISHPVDRSAYGPSIWGHILRDQLQVDEATFWSCVQDKVVPDRGTPTPPPEALPADLVHLLISRVGLDEAEVAMMTKEEAVARLQRYWTEGA</sequence>
<organism evidence="1 2">
    <name type="scientific">Actinomadura vinacea</name>
    <dbReference type="NCBI Taxonomy" id="115336"/>
    <lineage>
        <taxon>Bacteria</taxon>
        <taxon>Bacillati</taxon>
        <taxon>Actinomycetota</taxon>
        <taxon>Actinomycetes</taxon>
        <taxon>Streptosporangiales</taxon>
        <taxon>Thermomonosporaceae</taxon>
        <taxon>Actinomadura</taxon>
    </lineage>
</organism>
<name>A0ABP5WXC7_9ACTN</name>
<gene>
    <name evidence="1" type="ORF">GCM10010191_58710</name>
</gene>
<accession>A0ABP5WXC7</accession>
<comment type="caution">
    <text evidence="1">The sequence shown here is derived from an EMBL/GenBank/DDBJ whole genome shotgun (WGS) entry which is preliminary data.</text>
</comment>
<reference evidence="2" key="1">
    <citation type="journal article" date="2019" name="Int. J. Syst. Evol. Microbiol.">
        <title>The Global Catalogue of Microorganisms (GCM) 10K type strain sequencing project: providing services to taxonomists for standard genome sequencing and annotation.</title>
        <authorList>
            <consortium name="The Broad Institute Genomics Platform"/>
            <consortium name="The Broad Institute Genome Sequencing Center for Infectious Disease"/>
            <person name="Wu L."/>
            <person name="Ma J."/>
        </authorList>
    </citation>
    <scope>NUCLEOTIDE SEQUENCE [LARGE SCALE GENOMIC DNA]</scope>
    <source>
        <strain evidence="2">JCM 3325</strain>
    </source>
</reference>
<proteinExistence type="predicted"/>
<evidence type="ECO:0000313" key="1">
    <source>
        <dbReference type="EMBL" id="GAA2436146.1"/>
    </source>
</evidence>
<evidence type="ECO:0000313" key="2">
    <source>
        <dbReference type="Proteomes" id="UP001501231"/>
    </source>
</evidence>
<keyword evidence="2" id="KW-1185">Reference proteome</keyword>
<evidence type="ECO:0008006" key="3">
    <source>
        <dbReference type="Google" id="ProtNLM"/>
    </source>
</evidence>
<protein>
    <recommendedName>
        <fullName evidence="3">Antitoxin</fullName>
    </recommendedName>
</protein>
<dbReference type="Proteomes" id="UP001501231">
    <property type="component" value="Unassembled WGS sequence"/>
</dbReference>
<dbReference type="RefSeq" id="WP_344593223.1">
    <property type="nucleotide sequence ID" value="NZ_BAAARW010000020.1"/>
</dbReference>